<dbReference type="EMBL" id="JAIWYP010000002">
    <property type="protein sequence ID" value="KAH3873043.1"/>
    <property type="molecule type" value="Genomic_DNA"/>
</dbReference>
<accession>A0A9D4RMW5</accession>
<reference evidence="1" key="1">
    <citation type="journal article" date="2019" name="bioRxiv">
        <title>The Genome of the Zebra Mussel, Dreissena polymorpha: A Resource for Invasive Species Research.</title>
        <authorList>
            <person name="McCartney M.A."/>
            <person name="Auch B."/>
            <person name="Kono T."/>
            <person name="Mallez S."/>
            <person name="Zhang Y."/>
            <person name="Obille A."/>
            <person name="Becker A."/>
            <person name="Abrahante J.E."/>
            <person name="Garbe J."/>
            <person name="Badalamenti J.P."/>
            <person name="Herman A."/>
            <person name="Mangelson H."/>
            <person name="Liachko I."/>
            <person name="Sullivan S."/>
            <person name="Sone E.D."/>
            <person name="Koren S."/>
            <person name="Silverstein K.A.T."/>
            <person name="Beckman K.B."/>
            <person name="Gohl D.M."/>
        </authorList>
    </citation>
    <scope>NUCLEOTIDE SEQUENCE</scope>
    <source>
        <strain evidence="1">Duluth1</strain>
        <tissue evidence="1">Whole animal</tissue>
    </source>
</reference>
<dbReference type="Proteomes" id="UP000828390">
    <property type="component" value="Unassembled WGS sequence"/>
</dbReference>
<reference evidence="1" key="2">
    <citation type="submission" date="2020-11" db="EMBL/GenBank/DDBJ databases">
        <authorList>
            <person name="McCartney M.A."/>
            <person name="Auch B."/>
            <person name="Kono T."/>
            <person name="Mallez S."/>
            <person name="Becker A."/>
            <person name="Gohl D.M."/>
            <person name="Silverstein K.A.T."/>
            <person name="Koren S."/>
            <person name="Bechman K.B."/>
            <person name="Herman A."/>
            <person name="Abrahante J.E."/>
            <person name="Garbe J."/>
        </authorList>
    </citation>
    <scope>NUCLEOTIDE SEQUENCE</scope>
    <source>
        <strain evidence="1">Duluth1</strain>
        <tissue evidence="1">Whole animal</tissue>
    </source>
</reference>
<evidence type="ECO:0000313" key="2">
    <source>
        <dbReference type="Proteomes" id="UP000828390"/>
    </source>
</evidence>
<dbReference type="InterPro" id="IPR021109">
    <property type="entry name" value="Peptidase_aspartic_dom_sf"/>
</dbReference>
<keyword evidence="2" id="KW-1185">Reference proteome</keyword>
<gene>
    <name evidence="1" type="ORF">DPMN_036268</name>
</gene>
<sequence>MLIYGQTKYLKFFQRDIVSAAGTPLSIKVQGSISIDVHGSTYNMDVVVADIDTDVILGLDFLKIHKCKIDMDTESIETLGKRCPLVSSGTLGCYRVIVSEVVKIPAMSEMMIPAEVTSEDILKEGMCLIEQAQRSYDMGRGIVAKCLVRGQQKFPVRILNPTQEEQILFPRTVIATASPVLSIHTVKVDEFTKPHEVPNYTVVL</sequence>
<organism evidence="1 2">
    <name type="scientific">Dreissena polymorpha</name>
    <name type="common">Zebra mussel</name>
    <name type="synonym">Mytilus polymorpha</name>
    <dbReference type="NCBI Taxonomy" id="45954"/>
    <lineage>
        <taxon>Eukaryota</taxon>
        <taxon>Metazoa</taxon>
        <taxon>Spiralia</taxon>
        <taxon>Lophotrochozoa</taxon>
        <taxon>Mollusca</taxon>
        <taxon>Bivalvia</taxon>
        <taxon>Autobranchia</taxon>
        <taxon>Heteroconchia</taxon>
        <taxon>Euheterodonta</taxon>
        <taxon>Imparidentia</taxon>
        <taxon>Neoheterodontei</taxon>
        <taxon>Myida</taxon>
        <taxon>Dreissenoidea</taxon>
        <taxon>Dreissenidae</taxon>
        <taxon>Dreissena</taxon>
    </lineage>
</organism>
<protein>
    <submittedName>
        <fullName evidence="1">Uncharacterized protein</fullName>
    </submittedName>
</protein>
<proteinExistence type="predicted"/>
<dbReference type="Gene3D" id="2.40.70.10">
    <property type="entry name" value="Acid Proteases"/>
    <property type="match status" value="1"/>
</dbReference>
<name>A0A9D4RMW5_DREPO</name>
<dbReference type="AlphaFoldDB" id="A0A9D4RMW5"/>
<comment type="caution">
    <text evidence="1">The sequence shown here is derived from an EMBL/GenBank/DDBJ whole genome shotgun (WGS) entry which is preliminary data.</text>
</comment>
<evidence type="ECO:0000313" key="1">
    <source>
        <dbReference type="EMBL" id="KAH3873043.1"/>
    </source>
</evidence>